<sequence>MDLQQLIECWKCEVSNKKKPGSRIGLFSNIVKRAYKSNVLRYLLQFRLAQFLYAKGGMRRRYALRMQRKLNRRYAVDISVAAQIGPGFRIAHLPGVVITGYATIGRNFFIRQNSTVGIKTLGLSRYSLVIGDDVSLGAHSCIIADELEIGSGVTIGAMSFVNKDLPAGCTFYNVRQSQILPAIS</sequence>
<evidence type="ECO:0000256" key="1">
    <source>
        <dbReference type="ARBA" id="ARBA00022679"/>
    </source>
</evidence>
<dbReference type="RefSeq" id="WP_138524042.1">
    <property type="nucleotide sequence ID" value="NZ_JAOCBK010000002.1"/>
</dbReference>
<protein>
    <submittedName>
        <fullName evidence="3">Serine acetyltransferase</fullName>
    </submittedName>
</protein>
<dbReference type="Proteomes" id="UP000306635">
    <property type="component" value="Unassembled WGS sequence"/>
</dbReference>
<gene>
    <name evidence="3" type="ORF">FAS41_16340</name>
</gene>
<reference evidence="3 4" key="1">
    <citation type="submission" date="2019-04" db="EMBL/GenBank/DDBJ databases">
        <authorList>
            <person name="Li M."/>
        </authorList>
    </citation>
    <scope>NUCLEOTIDE SEQUENCE [LARGE SCALE GENOMIC DNA]</scope>
    <source>
        <strain evidence="3 4">LAM1902</strain>
    </source>
</reference>
<keyword evidence="1 3" id="KW-0808">Transferase</keyword>
<keyword evidence="2" id="KW-0012">Acyltransferase</keyword>
<evidence type="ECO:0000313" key="3">
    <source>
        <dbReference type="EMBL" id="TLX75463.1"/>
    </source>
</evidence>
<organism evidence="3 4">
    <name type="scientific">Pseudomonas nicosulfuronedens</name>
    <dbReference type="NCBI Taxonomy" id="2571105"/>
    <lineage>
        <taxon>Bacteria</taxon>
        <taxon>Pseudomonadati</taxon>
        <taxon>Pseudomonadota</taxon>
        <taxon>Gammaproteobacteria</taxon>
        <taxon>Pseudomonadales</taxon>
        <taxon>Pseudomonadaceae</taxon>
        <taxon>Pseudomonas</taxon>
    </lineage>
</organism>
<accession>A0A5R9QYX2</accession>
<evidence type="ECO:0000313" key="4">
    <source>
        <dbReference type="Proteomes" id="UP000306635"/>
    </source>
</evidence>
<dbReference type="GO" id="GO:0016746">
    <property type="term" value="F:acyltransferase activity"/>
    <property type="evidence" value="ECO:0007669"/>
    <property type="project" value="UniProtKB-KW"/>
</dbReference>
<dbReference type="AlphaFoldDB" id="A0A5R9QYX2"/>
<name>A0A5R9QYX2_9PSED</name>
<proteinExistence type="predicted"/>
<dbReference type="OrthoDB" id="7058950at2"/>
<dbReference type="EMBL" id="SWDV01000019">
    <property type="protein sequence ID" value="TLX75463.1"/>
    <property type="molecule type" value="Genomic_DNA"/>
</dbReference>
<evidence type="ECO:0000256" key="2">
    <source>
        <dbReference type="ARBA" id="ARBA00023315"/>
    </source>
</evidence>
<dbReference type="InterPro" id="IPR045304">
    <property type="entry name" value="LbH_SAT"/>
</dbReference>
<comment type="caution">
    <text evidence="3">The sequence shown here is derived from an EMBL/GenBank/DDBJ whole genome shotgun (WGS) entry which is preliminary data.</text>
</comment>
<dbReference type="InterPro" id="IPR011004">
    <property type="entry name" value="Trimer_LpxA-like_sf"/>
</dbReference>
<dbReference type="SUPFAM" id="SSF51161">
    <property type="entry name" value="Trimeric LpxA-like enzymes"/>
    <property type="match status" value="1"/>
</dbReference>
<keyword evidence="4" id="KW-1185">Reference proteome</keyword>
<dbReference type="PANTHER" id="PTHR42811">
    <property type="entry name" value="SERINE ACETYLTRANSFERASE"/>
    <property type="match status" value="1"/>
</dbReference>
<dbReference type="Gene3D" id="2.160.10.10">
    <property type="entry name" value="Hexapeptide repeat proteins"/>
    <property type="match status" value="1"/>
</dbReference>
<dbReference type="CDD" id="cd03354">
    <property type="entry name" value="LbH_SAT"/>
    <property type="match status" value="1"/>
</dbReference>